<feature type="region of interest" description="Disordered" evidence="1">
    <location>
        <begin position="32"/>
        <end position="79"/>
    </location>
</feature>
<organism evidence="3 4">
    <name type="scientific">Capillimicrobium parvum</name>
    <dbReference type="NCBI Taxonomy" id="2884022"/>
    <lineage>
        <taxon>Bacteria</taxon>
        <taxon>Bacillati</taxon>
        <taxon>Actinomycetota</taxon>
        <taxon>Thermoleophilia</taxon>
        <taxon>Solirubrobacterales</taxon>
        <taxon>Capillimicrobiaceae</taxon>
        <taxon>Capillimicrobium</taxon>
    </lineage>
</organism>
<dbReference type="InterPro" id="IPR005149">
    <property type="entry name" value="Tscrpt_reg_PadR_N"/>
</dbReference>
<accession>A0A9E6Y1J3</accession>
<gene>
    <name evidence="3" type="ORF">DSM104329_04380</name>
</gene>
<dbReference type="PANTHER" id="PTHR33169:SF14">
    <property type="entry name" value="TRANSCRIPTIONAL REGULATOR RV3488"/>
    <property type="match status" value="1"/>
</dbReference>
<evidence type="ECO:0000313" key="3">
    <source>
        <dbReference type="EMBL" id="UGS37958.1"/>
    </source>
</evidence>
<proteinExistence type="predicted"/>
<dbReference type="KEGG" id="sbae:DSM104329_04380"/>
<sequence length="197" mass="21332">MPIRRAGVAAERVLGAGGVRPAMPIQRAAVAAERRRERSRTGGNVRALSPRRTENPTEQAVAETASLEDARRAAGGTGSSDPLVAGLRRAGLLRLLVLHLCGQEPCYGNQLMDRISGLSGGLVAVNPNTMYPLLRQLEADGLIRGEWEHPERRSRRFYRLTEAGEDERVRLAGALEPRLDAAAEAIAAVRRELRTGA</sequence>
<dbReference type="PANTHER" id="PTHR33169">
    <property type="entry name" value="PADR-FAMILY TRANSCRIPTIONAL REGULATOR"/>
    <property type="match status" value="1"/>
</dbReference>
<dbReference type="Pfam" id="PF03551">
    <property type="entry name" value="PadR"/>
    <property type="match status" value="1"/>
</dbReference>
<dbReference type="InterPro" id="IPR052509">
    <property type="entry name" value="Metal_resp_DNA-bind_regulator"/>
</dbReference>
<evidence type="ECO:0000256" key="1">
    <source>
        <dbReference type="SAM" id="MobiDB-lite"/>
    </source>
</evidence>
<dbReference type="SUPFAM" id="SSF46785">
    <property type="entry name" value="Winged helix' DNA-binding domain"/>
    <property type="match status" value="1"/>
</dbReference>
<dbReference type="Proteomes" id="UP001162834">
    <property type="component" value="Chromosome"/>
</dbReference>
<dbReference type="InterPro" id="IPR036388">
    <property type="entry name" value="WH-like_DNA-bd_sf"/>
</dbReference>
<evidence type="ECO:0000313" key="4">
    <source>
        <dbReference type="Proteomes" id="UP001162834"/>
    </source>
</evidence>
<dbReference type="AlphaFoldDB" id="A0A9E6Y1J3"/>
<dbReference type="RefSeq" id="WP_259311996.1">
    <property type="nucleotide sequence ID" value="NZ_CP087164.1"/>
</dbReference>
<dbReference type="EMBL" id="CP087164">
    <property type="protein sequence ID" value="UGS37958.1"/>
    <property type="molecule type" value="Genomic_DNA"/>
</dbReference>
<keyword evidence="4" id="KW-1185">Reference proteome</keyword>
<name>A0A9E6Y1J3_9ACTN</name>
<feature type="domain" description="Transcription regulator PadR N-terminal" evidence="2">
    <location>
        <begin position="97"/>
        <end position="167"/>
    </location>
</feature>
<dbReference type="InterPro" id="IPR036390">
    <property type="entry name" value="WH_DNA-bd_sf"/>
</dbReference>
<protein>
    <recommendedName>
        <fullName evidence="2">Transcription regulator PadR N-terminal domain-containing protein</fullName>
    </recommendedName>
</protein>
<reference evidence="3" key="1">
    <citation type="journal article" date="2022" name="Int. J. Syst. Evol. Microbiol.">
        <title>Pseudomonas aegrilactucae sp. nov. and Pseudomonas morbosilactucae sp. nov., pathogens causing bacterial rot of lettuce in Japan.</title>
        <authorList>
            <person name="Sawada H."/>
            <person name="Fujikawa T."/>
            <person name="Satou M."/>
        </authorList>
    </citation>
    <scope>NUCLEOTIDE SEQUENCE</scope>
    <source>
        <strain evidence="3">0166_1</strain>
    </source>
</reference>
<evidence type="ECO:0000259" key="2">
    <source>
        <dbReference type="Pfam" id="PF03551"/>
    </source>
</evidence>
<dbReference type="Gene3D" id="1.10.10.10">
    <property type="entry name" value="Winged helix-like DNA-binding domain superfamily/Winged helix DNA-binding domain"/>
    <property type="match status" value="1"/>
</dbReference>